<evidence type="ECO:0000256" key="2">
    <source>
        <dbReference type="ARBA" id="ARBA00023242"/>
    </source>
</evidence>
<reference evidence="6 7" key="1">
    <citation type="submission" date="2024-01" db="EMBL/GenBank/DDBJ databases">
        <authorList>
            <person name="Allen C."/>
            <person name="Tagirdzhanova G."/>
        </authorList>
    </citation>
    <scope>NUCLEOTIDE SEQUENCE [LARGE SCALE GENOMIC DNA]</scope>
    <source>
        <strain evidence="6 7">CBS 119000</strain>
    </source>
</reference>
<organism evidence="6 7">
    <name type="scientific">Sporothrix epigloea</name>
    <dbReference type="NCBI Taxonomy" id="1892477"/>
    <lineage>
        <taxon>Eukaryota</taxon>
        <taxon>Fungi</taxon>
        <taxon>Dikarya</taxon>
        <taxon>Ascomycota</taxon>
        <taxon>Pezizomycotina</taxon>
        <taxon>Sordariomycetes</taxon>
        <taxon>Sordariomycetidae</taxon>
        <taxon>Ophiostomatales</taxon>
        <taxon>Ophiostomataceae</taxon>
        <taxon>Sporothrix</taxon>
    </lineage>
</organism>
<dbReference type="InterPro" id="IPR016024">
    <property type="entry name" value="ARM-type_fold"/>
</dbReference>
<feature type="compositionally biased region" description="Acidic residues" evidence="3">
    <location>
        <begin position="780"/>
        <end position="801"/>
    </location>
</feature>
<feature type="domain" description="PP4R3 EVH1-like" evidence="5">
    <location>
        <begin position="63"/>
        <end position="130"/>
    </location>
</feature>
<feature type="compositionally biased region" description="Acidic residues" evidence="3">
    <location>
        <begin position="738"/>
        <end position="754"/>
    </location>
</feature>
<dbReference type="Pfam" id="PF22972">
    <property type="entry name" value="EVH1_PP4R3"/>
    <property type="match status" value="1"/>
</dbReference>
<dbReference type="PANTHER" id="PTHR23318">
    <property type="entry name" value="ATP SYNTHASE GAMMA-RELATED"/>
    <property type="match status" value="1"/>
</dbReference>
<dbReference type="EMBL" id="CAWUON010000135">
    <property type="protein sequence ID" value="CAK7274235.1"/>
    <property type="molecule type" value="Genomic_DNA"/>
</dbReference>
<dbReference type="InterPro" id="IPR006887">
    <property type="entry name" value="P4R3-like_central_dom"/>
</dbReference>
<dbReference type="PANTHER" id="PTHR23318:SF0">
    <property type="entry name" value="SERINE_THREONINE-PROTEIN PHOSPHATASE 4 REGULATORY SUBUNIT 3"/>
    <property type="match status" value="1"/>
</dbReference>
<dbReference type="InterPro" id="IPR011989">
    <property type="entry name" value="ARM-like"/>
</dbReference>
<dbReference type="Pfam" id="PF04802">
    <property type="entry name" value="PP4R3"/>
    <property type="match status" value="1"/>
</dbReference>
<evidence type="ECO:0000313" key="6">
    <source>
        <dbReference type="EMBL" id="CAK7274235.1"/>
    </source>
</evidence>
<feature type="region of interest" description="Disordered" evidence="3">
    <location>
        <begin position="711"/>
        <end position="980"/>
    </location>
</feature>
<keyword evidence="2" id="KW-0539">Nucleus</keyword>
<comment type="subcellular location">
    <subcellularLocation>
        <location evidence="1">Nucleus</location>
    </subcellularLocation>
</comment>
<dbReference type="InterPro" id="IPR051137">
    <property type="entry name" value="PP4R3-like"/>
</dbReference>
<evidence type="ECO:0000259" key="5">
    <source>
        <dbReference type="Pfam" id="PF22972"/>
    </source>
</evidence>
<protein>
    <submittedName>
        <fullName evidence="6">Platinum sensitivity protein</fullName>
    </submittedName>
</protein>
<feature type="domain" description="Serine/threonine-protein phosphatase 4 regulatory subunit 3-like central" evidence="4">
    <location>
        <begin position="183"/>
        <end position="683"/>
    </location>
</feature>
<dbReference type="InterPro" id="IPR055236">
    <property type="entry name" value="EVH1_PP4R3"/>
</dbReference>
<feature type="compositionally biased region" description="Polar residues" evidence="3">
    <location>
        <begin position="720"/>
        <end position="733"/>
    </location>
</feature>
<evidence type="ECO:0000313" key="7">
    <source>
        <dbReference type="Proteomes" id="UP001642502"/>
    </source>
</evidence>
<name>A0ABP0E0Y9_9PEZI</name>
<proteinExistence type="predicted"/>
<sequence>MRAELSWEAKNLATTTLVHSAHLPLDQDLNIIYGRLPSTDDGGQHDTMMAAQAVPHLTQPVHRKRVKVYELRNNDWFDRGTGFCSSTYGTSEDGELTDPRIIVEAEDSQEHLLLDTRISHEDGFQKQQGMSHHMPRASLTFINEVQQSFAPHMGDDNMSEDVPVDIPASITLPPAELANLEDIETNMRIMSTTDTGRDALCKSIVSDEYIQKLIPLVEVAEDLESLADLHHLCNIVKILLLLNDTAIFEQVISDECLMGIVGALEYDPDFPSHKANHREWLQKSRYKEVVSIANEAIQRKIHQTYRLQYLKDVVLARILDDPTFSVLNSLIFFNQVDIIQYVQNNSAFLTELFGIFTDASQKMTRKKQGVFFIHHCCLVIKSLQPAMRGTFFAAFLSHGLLRVLDFGLRNYDVTVRISATEVLVLMMDHDPIKIRRMIYRHAHDNTLHLTDTLVDLLQVEVDLGIRAQICDALKILLDPSPIPVTIEINGDGTDDAPQVTRRLPTDPHQDLYFNHFYEHSAIRLYKPLLDLEGQQQILADIGSENVFNYLNDFTAYFVRSHHHRYKFFVLQHNIACRFVELLRSPIKHLQLVAIRFLRQLIACRDEFYIRHIMEKRLIEHVFDLLERCLPRDNLICSACLDFFEFFVKEDVVDLTKHLVTTYNDRIKKLSYFTTFNDLLTGRYPQLATPSTQHQAILASNGHLAGEEQLVLPDTDGDLPSHQTPNGALSSALDSITMDPDEEAYWNGDDEDDELQNSLSPPDEDQADGESPVQKQLVDYPSDEEDAEDEGNSDPVDFEIEAEPVVTGSHNGNAMAASNVSARVSDDAVEAEDGGARTRSGSEAHSDSEKVSPPSSVRKVASASTLGGSPPERISEKRRREEDEEDEMSKMMLQNKRRNSRSNSLNGKTSIFYNMTTTKVNGGSNGNGNSNGPDAEGPRGDGQPATGGPTPVKKISINITSPALQAMATEATGPGQGDDNA</sequence>
<comment type="caution">
    <text evidence="6">The sequence shown here is derived from an EMBL/GenBank/DDBJ whole genome shotgun (WGS) entry which is preliminary data.</text>
</comment>
<feature type="compositionally biased region" description="Basic and acidic residues" evidence="3">
    <location>
        <begin position="833"/>
        <end position="849"/>
    </location>
</feature>
<dbReference type="SUPFAM" id="SSF48371">
    <property type="entry name" value="ARM repeat"/>
    <property type="match status" value="1"/>
</dbReference>
<dbReference type="Gene3D" id="1.25.10.10">
    <property type="entry name" value="Leucine-rich Repeat Variant"/>
    <property type="match status" value="1"/>
</dbReference>
<evidence type="ECO:0000256" key="3">
    <source>
        <dbReference type="SAM" id="MobiDB-lite"/>
    </source>
</evidence>
<accession>A0ABP0E0Y9</accession>
<feature type="compositionally biased region" description="Polar residues" evidence="3">
    <location>
        <begin position="904"/>
        <end position="919"/>
    </location>
</feature>
<dbReference type="Proteomes" id="UP001642502">
    <property type="component" value="Unassembled WGS sequence"/>
</dbReference>
<dbReference type="Gene3D" id="2.30.29.30">
    <property type="entry name" value="Pleckstrin-homology domain (PH domain)/Phosphotyrosine-binding domain (PTB)"/>
    <property type="match status" value="1"/>
</dbReference>
<gene>
    <name evidence="6" type="primary">PSY2</name>
    <name evidence="6" type="ORF">SEPCBS119000_006067</name>
</gene>
<evidence type="ECO:0000259" key="4">
    <source>
        <dbReference type="Pfam" id="PF04802"/>
    </source>
</evidence>
<feature type="compositionally biased region" description="Polar residues" evidence="3">
    <location>
        <begin position="807"/>
        <end position="821"/>
    </location>
</feature>
<keyword evidence="7" id="KW-1185">Reference proteome</keyword>
<evidence type="ECO:0000256" key="1">
    <source>
        <dbReference type="ARBA" id="ARBA00004123"/>
    </source>
</evidence>
<dbReference type="InterPro" id="IPR011993">
    <property type="entry name" value="PH-like_dom_sf"/>
</dbReference>